<name>A0A1J5SXL3_9ZZZZ</name>
<dbReference type="SUPFAM" id="SSF75471">
    <property type="entry name" value="YhbY-like"/>
    <property type="match status" value="1"/>
</dbReference>
<accession>A0A1J5SXL3</accession>
<evidence type="ECO:0000259" key="3">
    <source>
        <dbReference type="PROSITE" id="PS51295"/>
    </source>
</evidence>
<comment type="caution">
    <text evidence="4">The sequence shown here is derived from an EMBL/GenBank/DDBJ whole genome shotgun (WGS) entry which is preliminary data.</text>
</comment>
<evidence type="ECO:0000256" key="1">
    <source>
        <dbReference type="ARBA" id="ARBA00022884"/>
    </source>
</evidence>
<feature type="region of interest" description="Disordered" evidence="2">
    <location>
        <begin position="95"/>
        <end position="115"/>
    </location>
</feature>
<dbReference type="InterPro" id="IPR001890">
    <property type="entry name" value="RNA-binding_CRM"/>
</dbReference>
<keyword evidence="1" id="KW-0694">RNA-binding</keyword>
<sequence length="115" mass="12822">MLSLSVSQRLELKGRAHALKPIVIIGNAGLTPAVLEEIERSLKSHDLLKIRVMNDDREARAAMLQEICEQLKAGPVQHIGKMLVVYRPLEVPIAKPPKRRQGKTVKSKKQLGSRT</sequence>
<dbReference type="InterPro" id="IPR051925">
    <property type="entry name" value="RNA-binding_domain"/>
</dbReference>
<feature type="domain" description="CRM" evidence="3">
    <location>
        <begin position="2"/>
        <end position="98"/>
    </location>
</feature>
<dbReference type="PANTHER" id="PTHR40065">
    <property type="entry name" value="RNA-BINDING PROTEIN YHBY"/>
    <property type="match status" value="1"/>
</dbReference>
<reference evidence="4" key="1">
    <citation type="submission" date="2016-10" db="EMBL/GenBank/DDBJ databases">
        <title>Sequence of Gallionella enrichment culture.</title>
        <authorList>
            <person name="Poehlein A."/>
            <person name="Muehling M."/>
            <person name="Daniel R."/>
        </authorList>
    </citation>
    <scope>NUCLEOTIDE SEQUENCE</scope>
</reference>
<dbReference type="GO" id="GO:0003723">
    <property type="term" value="F:RNA binding"/>
    <property type="evidence" value="ECO:0007669"/>
    <property type="project" value="UniProtKB-KW"/>
</dbReference>
<dbReference type="Pfam" id="PF01985">
    <property type="entry name" value="CRS1_YhbY"/>
    <property type="match status" value="1"/>
</dbReference>
<dbReference type="EMBL" id="MLJW01000030">
    <property type="protein sequence ID" value="OIR08792.1"/>
    <property type="molecule type" value="Genomic_DNA"/>
</dbReference>
<dbReference type="AlphaFoldDB" id="A0A1J5SXL3"/>
<protein>
    <submittedName>
        <fullName evidence="4">RNA-binding protein</fullName>
    </submittedName>
</protein>
<evidence type="ECO:0000313" key="4">
    <source>
        <dbReference type="EMBL" id="OIR08792.1"/>
    </source>
</evidence>
<organism evidence="4">
    <name type="scientific">mine drainage metagenome</name>
    <dbReference type="NCBI Taxonomy" id="410659"/>
    <lineage>
        <taxon>unclassified sequences</taxon>
        <taxon>metagenomes</taxon>
        <taxon>ecological metagenomes</taxon>
    </lineage>
</organism>
<dbReference type="PANTHER" id="PTHR40065:SF3">
    <property type="entry name" value="RNA-BINDING PROTEIN YHBY"/>
    <property type="match status" value="1"/>
</dbReference>
<proteinExistence type="predicted"/>
<dbReference type="InterPro" id="IPR035920">
    <property type="entry name" value="YhbY-like_sf"/>
</dbReference>
<evidence type="ECO:0000256" key="2">
    <source>
        <dbReference type="SAM" id="MobiDB-lite"/>
    </source>
</evidence>
<dbReference type="Gene3D" id="3.30.110.60">
    <property type="entry name" value="YhbY-like"/>
    <property type="match status" value="1"/>
</dbReference>
<dbReference type="SMART" id="SM01103">
    <property type="entry name" value="CRS1_YhbY"/>
    <property type="match status" value="1"/>
</dbReference>
<dbReference type="PROSITE" id="PS51295">
    <property type="entry name" value="CRM"/>
    <property type="match status" value="1"/>
</dbReference>
<feature type="compositionally biased region" description="Basic residues" evidence="2">
    <location>
        <begin position="96"/>
        <end position="115"/>
    </location>
</feature>
<gene>
    <name evidence="4" type="ORF">GALL_91760</name>
</gene>